<proteinExistence type="predicted"/>
<feature type="transmembrane region" description="Helical" evidence="1">
    <location>
        <begin position="427"/>
        <end position="452"/>
    </location>
</feature>
<dbReference type="InterPro" id="IPR021913">
    <property type="entry name" value="DUF3526"/>
</dbReference>
<sequence length="465" mass="52453">MRTFRILIKYEWLNFRADKGLLILTALTLFAGLYGIYYGTTEIERQRENIAALDVLTEHNVEEMKVKFPGDADAGDIGYYHSTFAVNHPDSWASLSMGQRDVNPYYLKLRLLNLQSQLYDTENINPLKVLSGNFDLAFVLVYLFPLLIIGLCFNILSAEKEQGTLPLLLSQPVGLPMVVGAKLTFRLLLVLGLALLLSVTAIVWGQVVPDVRVGMWLAVVLLYCLFWFGVAYLVAALQKNSAFNAVTLLGVWLLLTIIIPALLNVYVAVKQPVPQALELTIKQREVVHGGWDKPKRETMNKFFALYPQWADTTEIQGRFAWRWYYAFQHLGDVAVEDLARDYQLSLQARHQLVAQLNVLSVPVNVQGIFNAMAGSDLPSHLAFLQSATRHHDSLRQYYYPFLFNQVAFTHADYEREPRHTFTSTPDFATALSGLVKLFLSVLLVFAVGFLLFRVKVAGRSSVAIA</sequence>
<evidence type="ECO:0000313" key="3">
    <source>
        <dbReference type="Proteomes" id="UP001597641"/>
    </source>
</evidence>
<dbReference type="EMBL" id="JBHUOX010000030">
    <property type="protein sequence ID" value="MFD3003485.1"/>
    <property type="molecule type" value="Genomic_DNA"/>
</dbReference>
<feature type="transmembrane region" description="Helical" evidence="1">
    <location>
        <begin position="21"/>
        <end position="39"/>
    </location>
</feature>
<comment type="caution">
    <text evidence="2">The sequence shown here is derived from an EMBL/GenBank/DDBJ whole genome shotgun (WGS) entry which is preliminary data.</text>
</comment>
<feature type="transmembrane region" description="Helical" evidence="1">
    <location>
        <begin position="187"/>
        <end position="207"/>
    </location>
</feature>
<dbReference type="RefSeq" id="WP_377490972.1">
    <property type="nucleotide sequence ID" value="NZ_JBHUOX010000030.1"/>
</dbReference>
<dbReference type="Proteomes" id="UP001597641">
    <property type="component" value="Unassembled WGS sequence"/>
</dbReference>
<keyword evidence="1" id="KW-0812">Transmembrane</keyword>
<evidence type="ECO:0000313" key="2">
    <source>
        <dbReference type="EMBL" id="MFD3003485.1"/>
    </source>
</evidence>
<keyword evidence="1" id="KW-1133">Transmembrane helix</keyword>
<protein>
    <submittedName>
        <fullName evidence="2">ABC transporter permease</fullName>
    </submittedName>
</protein>
<feature type="transmembrane region" description="Helical" evidence="1">
    <location>
        <begin position="213"/>
        <end position="234"/>
    </location>
</feature>
<reference evidence="3" key="1">
    <citation type="journal article" date="2019" name="Int. J. Syst. Evol. Microbiol.">
        <title>The Global Catalogue of Microorganisms (GCM) 10K type strain sequencing project: providing services to taxonomists for standard genome sequencing and annotation.</title>
        <authorList>
            <consortium name="The Broad Institute Genomics Platform"/>
            <consortium name="The Broad Institute Genome Sequencing Center for Infectious Disease"/>
            <person name="Wu L."/>
            <person name="Ma J."/>
        </authorList>
    </citation>
    <scope>NUCLEOTIDE SEQUENCE [LARGE SCALE GENOMIC DNA]</scope>
    <source>
        <strain evidence="3">KCTC 23984</strain>
    </source>
</reference>
<dbReference type="Pfam" id="PF12040">
    <property type="entry name" value="DUF3526"/>
    <property type="match status" value="1"/>
</dbReference>
<feature type="transmembrane region" description="Helical" evidence="1">
    <location>
        <begin position="136"/>
        <end position="156"/>
    </location>
</feature>
<gene>
    <name evidence="2" type="ORF">ACFS7Z_24215</name>
</gene>
<evidence type="ECO:0000256" key="1">
    <source>
        <dbReference type="SAM" id="Phobius"/>
    </source>
</evidence>
<organism evidence="2 3">
    <name type="scientific">Pontibacter toksunensis</name>
    <dbReference type="NCBI Taxonomy" id="1332631"/>
    <lineage>
        <taxon>Bacteria</taxon>
        <taxon>Pseudomonadati</taxon>
        <taxon>Bacteroidota</taxon>
        <taxon>Cytophagia</taxon>
        <taxon>Cytophagales</taxon>
        <taxon>Hymenobacteraceae</taxon>
        <taxon>Pontibacter</taxon>
    </lineage>
</organism>
<name>A0ABW6C136_9BACT</name>
<accession>A0ABW6C136</accession>
<dbReference type="PANTHER" id="PTHR43471:SF14">
    <property type="entry name" value="ABC-2 TYPE TRANSPORT SYSTEM PERMEASE PROTEIN"/>
    <property type="match status" value="1"/>
</dbReference>
<keyword evidence="3" id="KW-1185">Reference proteome</keyword>
<keyword evidence="1" id="KW-0472">Membrane</keyword>
<dbReference type="PANTHER" id="PTHR43471">
    <property type="entry name" value="ABC TRANSPORTER PERMEASE"/>
    <property type="match status" value="1"/>
</dbReference>
<feature type="transmembrane region" description="Helical" evidence="1">
    <location>
        <begin position="246"/>
        <end position="269"/>
    </location>
</feature>